<keyword evidence="7" id="KW-0139">CF(1)</keyword>
<evidence type="ECO:0000256" key="7">
    <source>
        <dbReference type="HAMAP-Rule" id="MF_01416"/>
    </source>
</evidence>
<dbReference type="InterPro" id="IPR000711">
    <property type="entry name" value="ATPase_OSCP/dsu"/>
</dbReference>
<evidence type="ECO:0000256" key="6">
    <source>
        <dbReference type="ARBA" id="ARBA00023310"/>
    </source>
</evidence>
<dbReference type="AlphaFoldDB" id="A0A1C3ENL2"/>
<gene>
    <name evidence="7" type="primary">atpH</name>
    <name evidence="8" type="ORF">A6X21_03780</name>
</gene>
<keyword evidence="9" id="KW-1185">Reference proteome</keyword>
<dbReference type="Gene3D" id="1.10.520.20">
    <property type="entry name" value="N-terminal domain of the delta subunit of the F1F0-ATP synthase"/>
    <property type="match status" value="1"/>
</dbReference>
<comment type="function">
    <text evidence="7">F(1)F(0) ATP synthase produces ATP from ADP in the presence of a proton or sodium gradient. F-type ATPases consist of two structural domains, F(1) containing the extramembraneous catalytic core and F(0) containing the membrane proton channel, linked together by a central stalk and a peripheral stalk. During catalysis, ATP synthesis in the catalytic domain of F(1) is coupled via a rotary mechanism of the central stalk subunits to proton translocation.</text>
</comment>
<dbReference type="PRINTS" id="PR00125">
    <property type="entry name" value="ATPASEDELTA"/>
</dbReference>
<dbReference type="RefSeq" id="WP_068846262.1">
    <property type="nucleotide sequence ID" value="NZ_LYDR01000039.1"/>
</dbReference>
<reference evidence="8 9" key="1">
    <citation type="submission" date="2016-05" db="EMBL/GenBank/DDBJ databases">
        <title>Genomic and physiological characterization of Planctopirus sp. isolated from fresh water lake.</title>
        <authorList>
            <person name="Subhash Y."/>
            <person name="Ramana C."/>
        </authorList>
    </citation>
    <scope>NUCLEOTIDE SEQUENCE [LARGE SCALE GENOMIC DNA]</scope>
    <source>
        <strain evidence="8 9">JC280</strain>
    </source>
</reference>
<evidence type="ECO:0000256" key="3">
    <source>
        <dbReference type="ARBA" id="ARBA00022781"/>
    </source>
</evidence>
<evidence type="ECO:0000256" key="2">
    <source>
        <dbReference type="ARBA" id="ARBA00022448"/>
    </source>
</evidence>
<dbReference type="PANTHER" id="PTHR11910">
    <property type="entry name" value="ATP SYNTHASE DELTA CHAIN"/>
    <property type="match status" value="1"/>
</dbReference>
<dbReference type="InterPro" id="IPR026015">
    <property type="entry name" value="ATP_synth_OSCP/delta_N_sf"/>
</dbReference>
<evidence type="ECO:0000313" key="8">
    <source>
        <dbReference type="EMBL" id="ODA34789.1"/>
    </source>
</evidence>
<comment type="caution">
    <text evidence="8">The sequence shown here is derived from an EMBL/GenBank/DDBJ whole genome shotgun (WGS) entry which is preliminary data.</text>
</comment>
<comment type="similarity">
    <text evidence="7">Belongs to the ATPase delta chain family.</text>
</comment>
<evidence type="ECO:0000256" key="5">
    <source>
        <dbReference type="ARBA" id="ARBA00023136"/>
    </source>
</evidence>
<comment type="function">
    <text evidence="7">This protein is part of the stalk that links CF(0) to CF(1). It either transmits conformational changes from CF(0) to CF(1) or is implicated in proton conduction.</text>
</comment>
<dbReference type="SUPFAM" id="SSF47928">
    <property type="entry name" value="N-terminal domain of the delta subunit of the F1F0-ATP synthase"/>
    <property type="match status" value="1"/>
</dbReference>
<dbReference type="OrthoDB" id="9802471at2"/>
<evidence type="ECO:0000256" key="4">
    <source>
        <dbReference type="ARBA" id="ARBA00023065"/>
    </source>
</evidence>
<keyword evidence="2 7" id="KW-0813">Transport</keyword>
<sequence>MQEPPVTRIPSVLDDPSSLGVARVYAEALLGAAGDQASEVVEELNLLTQTLLNGSTGLEKVFTNQALGRDEKLAFVEKTFTGRASDILVRFLQVLAQHDRLDLVRAVSHVATLELQKKLGQKQVQVTSAAPLSPQEYEAVVNRLKETLGLEPQVEVKVDPELVGGLVVRVGDMVYDGSLRTRLEQLRAQLRERCLNEIQRGRDRFCYSA</sequence>
<dbReference type="HAMAP" id="MF_01416">
    <property type="entry name" value="ATP_synth_delta_bact"/>
    <property type="match status" value="1"/>
</dbReference>
<dbReference type="Pfam" id="PF00213">
    <property type="entry name" value="OSCP"/>
    <property type="match status" value="1"/>
</dbReference>
<dbReference type="GO" id="GO:0045259">
    <property type="term" value="C:proton-transporting ATP synthase complex"/>
    <property type="evidence" value="ECO:0007669"/>
    <property type="project" value="UniProtKB-KW"/>
</dbReference>
<comment type="subcellular location">
    <subcellularLocation>
        <location evidence="7">Cell membrane</location>
        <topology evidence="7">Peripheral membrane protein</topology>
    </subcellularLocation>
    <subcellularLocation>
        <location evidence="1">Membrane</location>
    </subcellularLocation>
</comment>
<keyword evidence="5 7" id="KW-0472">Membrane</keyword>
<protein>
    <recommendedName>
        <fullName evidence="7">ATP synthase subunit delta</fullName>
    </recommendedName>
    <alternativeName>
        <fullName evidence="7">ATP synthase F(1) sector subunit delta</fullName>
    </alternativeName>
    <alternativeName>
        <fullName evidence="7">F-type ATPase subunit delta</fullName>
        <shortName evidence="7">F-ATPase subunit delta</shortName>
    </alternativeName>
</protein>
<keyword evidence="6 7" id="KW-0066">ATP synthesis</keyword>
<dbReference type="EMBL" id="LYDR01000039">
    <property type="protein sequence ID" value="ODA34789.1"/>
    <property type="molecule type" value="Genomic_DNA"/>
</dbReference>
<dbReference type="NCBIfam" id="TIGR01145">
    <property type="entry name" value="ATP_synt_delta"/>
    <property type="match status" value="1"/>
</dbReference>
<accession>A0A1C3ENL2</accession>
<dbReference type="Proteomes" id="UP000094828">
    <property type="component" value="Unassembled WGS sequence"/>
</dbReference>
<keyword evidence="3 7" id="KW-0375">Hydrogen ion transport</keyword>
<dbReference type="GO" id="GO:0046933">
    <property type="term" value="F:proton-transporting ATP synthase activity, rotational mechanism"/>
    <property type="evidence" value="ECO:0007669"/>
    <property type="project" value="UniProtKB-UniRule"/>
</dbReference>
<organism evidence="8 9">
    <name type="scientific">Planctopirus hydrillae</name>
    <dbReference type="NCBI Taxonomy" id="1841610"/>
    <lineage>
        <taxon>Bacteria</taxon>
        <taxon>Pseudomonadati</taxon>
        <taxon>Planctomycetota</taxon>
        <taxon>Planctomycetia</taxon>
        <taxon>Planctomycetales</taxon>
        <taxon>Planctomycetaceae</taxon>
        <taxon>Planctopirus</taxon>
    </lineage>
</organism>
<dbReference type="GO" id="GO:0005886">
    <property type="term" value="C:plasma membrane"/>
    <property type="evidence" value="ECO:0007669"/>
    <property type="project" value="UniProtKB-SubCell"/>
</dbReference>
<evidence type="ECO:0000313" key="9">
    <source>
        <dbReference type="Proteomes" id="UP000094828"/>
    </source>
</evidence>
<name>A0A1C3ENL2_9PLAN</name>
<evidence type="ECO:0000256" key="1">
    <source>
        <dbReference type="ARBA" id="ARBA00004370"/>
    </source>
</evidence>
<keyword evidence="7" id="KW-1003">Cell membrane</keyword>
<dbReference type="STRING" id="1841610.A6X21_03780"/>
<proteinExistence type="inferred from homology"/>
<keyword evidence="4 7" id="KW-0406">Ion transport</keyword>